<protein>
    <submittedName>
        <fullName evidence="2">Uncharacterized protein</fullName>
    </submittedName>
</protein>
<sequence length="123" mass="12773">MATLDGNDLGNVQTESQNKDSSLFNQPLPGSDSSTSILLDLFGVTRTINLDGIKSGTAAALNTFITAIEALIGGGQSGVTFVSSLSTFANKTVFVSSFNWDYVKGDPNKISYSLSLTEGAAVA</sequence>
<evidence type="ECO:0000313" key="2">
    <source>
        <dbReference type="EMBL" id="KKL69884.1"/>
    </source>
</evidence>
<accession>A0A0F9E7C7</accession>
<organism evidence="2">
    <name type="scientific">marine sediment metagenome</name>
    <dbReference type="NCBI Taxonomy" id="412755"/>
    <lineage>
        <taxon>unclassified sequences</taxon>
        <taxon>metagenomes</taxon>
        <taxon>ecological metagenomes</taxon>
    </lineage>
</organism>
<feature type="region of interest" description="Disordered" evidence="1">
    <location>
        <begin position="1"/>
        <end position="29"/>
    </location>
</feature>
<dbReference type="EMBL" id="LAZR01026072">
    <property type="protein sequence ID" value="KKL69884.1"/>
    <property type="molecule type" value="Genomic_DNA"/>
</dbReference>
<comment type="caution">
    <text evidence="2">The sequence shown here is derived from an EMBL/GenBank/DDBJ whole genome shotgun (WGS) entry which is preliminary data.</text>
</comment>
<dbReference type="AlphaFoldDB" id="A0A0F9E7C7"/>
<reference evidence="2" key="1">
    <citation type="journal article" date="2015" name="Nature">
        <title>Complex archaea that bridge the gap between prokaryotes and eukaryotes.</title>
        <authorList>
            <person name="Spang A."/>
            <person name="Saw J.H."/>
            <person name="Jorgensen S.L."/>
            <person name="Zaremba-Niedzwiedzka K."/>
            <person name="Martijn J."/>
            <person name="Lind A.E."/>
            <person name="van Eijk R."/>
            <person name="Schleper C."/>
            <person name="Guy L."/>
            <person name="Ettema T.J."/>
        </authorList>
    </citation>
    <scope>NUCLEOTIDE SEQUENCE</scope>
</reference>
<proteinExistence type="predicted"/>
<gene>
    <name evidence="2" type="ORF">LCGC14_2110440</name>
</gene>
<evidence type="ECO:0000256" key="1">
    <source>
        <dbReference type="SAM" id="MobiDB-lite"/>
    </source>
</evidence>
<feature type="compositionally biased region" description="Polar residues" evidence="1">
    <location>
        <begin position="10"/>
        <end position="25"/>
    </location>
</feature>
<name>A0A0F9E7C7_9ZZZZ</name>